<evidence type="ECO:0000256" key="3">
    <source>
        <dbReference type="SAM" id="Phobius"/>
    </source>
</evidence>
<dbReference type="GeneID" id="27684462"/>
<dbReference type="VEuPathDB" id="FungiDB:SPPG_00753"/>
<dbReference type="Proteomes" id="UP000053201">
    <property type="component" value="Unassembled WGS sequence"/>
</dbReference>
<feature type="chain" id="PRO_5005540339" description="GH18 domain-containing protein" evidence="4">
    <location>
        <begin position="21"/>
        <end position="437"/>
    </location>
</feature>
<dbReference type="PANTHER" id="PTHR45708:SF49">
    <property type="entry name" value="ENDOCHITINASE"/>
    <property type="match status" value="1"/>
</dbReference>
<dbReference type="OMA" id="SYYCQNA"/>
<evidence type="ECO:0000313" key="6">
    <source>
        <dbReference type="EMBL" id="KND05078.1"/>
    </source>
</evidence>
<keyword evidence="3" id="KW-1133">Transmembrane helix</keyword>
<feature type="transmembrane region" description="Helical" evidence="3">
    <location>
        <begin position="412"/>
        <end position="436"/>
    </location>
</feature>
<dbReference type="InterPro" id="IPR001223">
    <property type="entry name" value="Glyco_hydro18_cat"/>
</dbReference>
<keyword evidence="4" id="KW-0732">Signal</keyword>
<dbReference type="PROSITE" id="PS51910">
    <property type="entry name" value="GH18_2"/>
    <property type="match status" value="1"/>
</dbReference>
<dbReference type="OrthoDB" id="6020543at2759"/>
<sequence>MSFRFLLTFLIAALPSATNALPPSTSYDLIGYWGQNLAKNQYRSVADYEPPLATLCQTTNYTIYHISFMYLHFDATGLSGIDLDYHCQWPTNKFNGYPNPTKGINVLNCPDVGKDIAVCQALGKKVMISISPQDYLSSQDDAIRSATNVWNLFLGGSSTYRPFGSVVLNGIDLRIWNNDPNPQYYTTFISKIKEFMNADTGRKYYIGGTTLCQYPDVLLGGSNRPSTPLATIPTLFDYLSPYFISSPNICGWKGNNAGFWSFINQWSAFIASFTPNTKLFVGLPSWYTPEWVNAAAGDYIPPNELYDMNVIPTLKNLTGFTGFSLVDTSFDVHNLPCSNFPNRRFSDVLNGQLLLDASAAGVNTPADQKCQFRNQTVGGTTATTTTKSSSTVIRDDNKSCIFLGTCPDSSGWGIGAGMTVFSLMAPALLIVIMGAFF</sequence>
<dbReference type="InterPro" id="IPR017853">
    <property type="entry name" value="GH"/>
</dbReference>
<dbReference type="RefSeq" id="XP_016613117.1">
    <property type="nucleotide sequence ID" value="XM_016749082.1"/>
</dbReference>
<dbReference type="GO" id="GO:0005975">
    <property type="term" value="P:carbohydrate metabolic process"/>
    <property type="evidence" value="ECO:0007669"/>
    <property type="project" value="InterPro"/>
</dbReference>
<name>A0A0L0HVF5_SPIPD</name>
<keyword evidence="7" id="KW-1185">Reference proteome</keyword>
<keyword evidence="2" id="KW-0326">Glycosidase</keyword>
<evidence type="ECO:0000259" key="5">
    <source>
        <dbReference type="PROSITE" id="PS51910"/>
    </source>
</evidence>
<accession>A0A0L0HVF5</accession>
<dbReference type="AlphaFoldDB" id="A0A0L0HVF5"/>
<keyword evidence="3" id="KW-0472">Membrane</keyword>
<dbReference type="GO" id="GO:0005576">
    <property type="term" value="C:extracellular region"/>
    <property type="evidence" value="ECO:0007669"/>
    <property type="project" value="TreeGrafter"/>
</dbReference>
<dbReference type="EMBL" id="KQ257450">
    <property type="protein sequence ID" value="KND05078.1"/>
    <property type="molecule type" value="Genomic_DNA"/>
</dbReference>
<dbReference type="Gene3D" id="3.20.20.80">
    <property type="entry name" value="Glycosidases"/>
    <property type="match status" value="1"/>
</dbReference>
<evidence type="ECO:0000256" key="1">
    <source>
        <dbReference type="ARBA" id="ARBA00022801"/>
    </source>
</evidence>
<evidence type="ECO:0000256" key="4">
    <source>
        <dbReference type="SAM" id="SignalP"/>
    </source>
</evidence>
<dbReference type="GO" id="GO:0004568">
    <property type="term" value="F:chitinase activity"/>
    <property type="evidence" value="ECO:0007669"/>
    <property type="project" value="TreeGrafter"/>
</dbReference>
<proteinExistence type="predicted"/>
<dbReference type="eggNOG" id="KOG4701">
    <property type="taxonomic scope" value="Eukaryota"/>
</dbReference>
<gene>
    <name evidence="6" type="ORF">SPPG_00753</name>
</gene>
<keyword evidence="3" id="KW-0812">Transmembrane</keyword>
<keyword evidence="1" id="KW-0378">Hydrolase</keyword>
<feature type="signal peptide" evidence="4">
    <location>
        <begin position="1"/>
        <end position="20"/>
    </location>
</feature>
<reference evidence="6 7" key="1">
    <citation type="submission" date="2009-08" db="EMBL/GenBank/DDBJ databases">
        <title>The Genome Sequence of Spizellomyces punctatus strain DAOM BR117.</title>
        <authorList>
            <consortium name="The Broad Institute Genome Sequencing Platform"/>
            <person name="Russ C."/>
            <person name="Cuomo C."/>
            <person name="Shea T."/>
            <person name="Young S.K."/>
            <person name="Zeng Q."/>
            <person name="Koehrsen M."/>
            <person name="Haas B."/>
            <person name="Borodovsky M."/>
            <person name="Guigo R."/>
            <person name="Alvarado L."/>
            <person name="Berlin A."/>
            <person name="Bochicchio J."/>
            <person name="Borenstein D."/>
            <person name="Chapman S."/>
            <person name="Chen Z."/>
            <person name="Engels R."/>
            <person name="Freedman E."/>
            <person name="Gellesch M."/>
            <person name="Goldberg J."/>
            <person name="Griggs A."/>
            <person name="Gujja S."/>
            <person name="Heiman D."/>
            <person name="Hepburn T."/>
            <person name="Howarth C."/>
            <person name="Jen D."/>
            <person name="Larson L."/>
            <person name="Lewis B."/>
            <person name="Mehta T."/>
            <person name="Park D."/>
            <person name="Pearson M."/>
            <person name="Roberts A."/>
            <person name="Saif S."/>
            <person name="Shenoy N."/>
            <person name="Sisk P."/>
            <person name="Stolte C."/>
            <person name="Sykes S."/>
            <person name="Thomson T."/>
            <person name="Walk T."/>
            <person name="White J."/>
            <person name="Yandava C."/>
            <person name="Burger G."/>
            <person name="Gray M.W."/>
            <person name="Holland P.W.H."/>
            <person name="King N."/>
            <person name="Lang F.B.F."/>
            <person name="Roger A.J."/>
            <person name="Ruiz-Trillo I."/>
            <person name="Lander E."/>
            <person name="Nusbaum C."/>
        </authorList>
    </citation>
    <scope>NUCLEOTIDE SEQUENCE [LARGE SCALE GENOMIC DNA]</scope>
    <source>
        <strain evidence="6 7">DAOM BR117</strain>
    </source>
</reference>
<dbReference type="PANTHER" id="PTHR45708">
    <property type="entry name" value="ENDOCHITINASE"/>
    <property type="match status" value="1"/>
</dbReference>
<dbReference type="SUPFAM" id="SSF51445">
    <property type="entry name" value="(Trans)glycosidases"/>
    <property type="match status" value="1"/>
</dbReference>
<evidence type="ECO:0000256" key="2">
    <source>
        <dbReference type="ARBA" id="ARBA00023295"/>
    </source>
</evidence>
<dbReference type="STRING" id="645134.A0A0L0HVF5"/>
<evidence type="ECO:0000313" key="7">
    <source>
        <dbReference type="Proteomes" id="UP000053201"/>
    </source>
</evidence>
<feature type="domain" description="GH18" evidence="5">
    <location>
        <begin position="27"/>
        <end position="348"/>
    </location>
</feature>
<organism evidence="6 7">
    <name type="scientific">Spizellomyces punctatus (strain DAOM BR117)</name>
    <dbReference type="NCBI Taxonomy" id="645134"/>
    <lineage>
        <taxon>Eukaryota</taxon>
        <taxon>Fungi</taxon>
        <taxon>Fungi incertae sedis</taxon>
        <taxon>Chytridiomycota</taxon>
        <taxon>Chytridiomycota incertae sedis</taxon>
        <taxon>Chytridiomycetes</taxon>
        <taxon>Spizellomycetales</taxon>
        <taxon>Spizellomycetaceae</taxon>
        <taxon>Spizellomyces</taxon>
    </lineage>
</organism>
<dbReference type="InterPro" id="IPR050542">
    <property type="entry name" value="Glycosyl_Hydrlase18_Chitinase"/>
</dbReference>
<protein>
    <recommendedName>
        <fullName evidence="5">GH18 domain-containing protein</fullName>
    </recommendedName>
</protein>
<dbReference type="InParanoid" id="A0A0L0HVF5"/>